<accession>A0A8J2BQR7</accession>
<keyword evidence="2" id="KW-1185">Reference proteome</keyword>
<protein>
    <submittedName>
        <fullName evidence="1">Uncharacterized protein</fullName>
    </submittedName>
</protein>
<dbReference type="AlphaFoldDB" id="A0A8J2BQR7"/>
<sequence length="38" mass="4230">MTRQLAAVVRIDTHGEDLPWAKTGRFGNLVGARLPLRL</sequence>
<comment type="caution">
    <text evidence="1">The sequence shown here is derived from an EMBL/GenBank/DDBJ whole genome shotgun (WGS) entry which is preliminary data.</text>
</comment>
<evidence type="ECO:0000313" key="1">
    <source>
        <dbReference type="EMBL" id="CAF0689508.1"/>
    </source>
</evidence>
<organism evidence="1 2">
    <name type="scientific">Candidatus Methylacidithermus pantelleriae</name>
    <dbReference type="NCBI Taxonomy" id="2744239"/>
    <lineage>
        <taxon>Bacteria</taxon>
        <taxon>Pseudomonadati</taxon>
        <taxon>Verrucomicrobiota</taxon>
        <taxon>Methylacidiphilae</taxon>
        <taxon>Methylacidiphilales</taxon>
        <taxon>Methylacidiphilaceae</taxon>
        <taxon>Candidatus Methylacidithermus</taxon>
    </lineage>
</organism>
<evidence type="ECO:0000313" key="2">
    <source>
        <dbReference type="Proteomes" id="UP000663859"/>
    </source>
</evidence>
<dbReference type="EMBL" id="CAJNOB010000001">
    <property type="protein sequence ID" value="CAF0689508.1"/>
    <property type="molecule type" value="Genomic_DNA"/>
</dbReference>
<proteinExistence type="predicted"/>
<dbReference type="Proteomes" id="UP000663859">
    <property type="component" value="Unassembled WGS sequence"/>
</dbReference>
<reference evidence="1" key="1">
    <citation type="submission" date="2021-02" db="EMBL/GenBank/DDBJ databases">
        <authorList>
            <person name="Cremers G."/>
            <person name="Picone N."/>
        </authorList>
    </citation>
    <scope>NUCLEOTIDE SEQUENCE</scope>
    <source>
        <strain evidence="1">PQ17</strain>
    </source>
</reference>
<name>A0A8J2BQR7_9BACT</name>
<gene>
    <name evidence="1" type="ORF">MPNT_10245</name>
</gene>